<dbReference type="OMA" id="IKFTNCK"/>
<reference evidence="13" key="1">
    <citation type="submission" date="2011-08" db="EMBL/GenBank/DDBJ databases">
        <title>The draft genome of Latimeria chalumnae.</title>
        <authorList>
            <person name="Di Palma F."/>
            <person name="Alfoldi J."/>
            <person name="Johnson J."/>
            <person name="Berlin A."/>
            <person name="Gnerre S."/>
            <person name="Jaffe D."/>
            <person name="MacCallum I."/>
            <person name="Young S."/>
            <person name="Walker B.J."/>
            <person name="Lander E."/>
            <person name="Lindblad-Toh K."/>
        </authorList>
    </citation>
    <scope>NUCLEOTIDE SEQUENCE [LARGE SCALE GENOMIC DNA]</scope>
    <source>
        <strain evidence="13">Wild caught</strain>
    </source>
</reference>
<dbReference type="GO" id="GO:0004842">
    <property type="term" value="F:ubiquitin-protein transferase activity"/>
    <property type="evidence" value="ECO:0007669"/>
    <property type="project" value="InterPro"/>
</dbReference>
<evidence type="ECO:0000256" key="3">
    <source>
        <dbReference type="ARBA" id="ARBA00022679"/>
    </source>
</evidence>
<dbReference type="Pfam" id="PF26054">
    <property type="entry name" value="PHD_G2E3"/>
    <property type="match status" value="2"/>
</dbReference>
<keyword evidence="4" id="KW-0479">Metal-binding</keyword>
<dbReference type="PANTHER" id="PTHR12420">
    <property type="entry name" value="PHD FINGER PROTEIN"/>
    <property type="match status" value="1"/>
</dbReference>
<protein>
    <submittedName>
        <fullName evidence="12">G2/M-phase specific E3 ubiquitin protein ligase</fullName>
    </submittedName>
</protein>
<sequence>CAFCQLNDECPEKYGEKKTYEAEKLTLHYYCLLMSSGIWQRGEEDEGIYGFLLEDIRKELKRARKLVCKVCRKKGASIGCSGKRCKKSYHFPCGVQKECIFQFTGEFRSYCWDHRPIQKHFTEGRPSEPSLCTICFEYVEPIASYNIIKSPCCKNSWFHRDCLQHQALSAGMFFFRCTICNNKEKFQQEMLRLGIYIPERDASWELEEDAYQELFQRYQHCDVTRCHCKMGREYNRPNSYLELLSLDCCISNTSRDNWKIISNFLACITFKEQKPTLKTNTFLNLSHLSLILSVLHFLRFLFSLHLSPSFSVVSLCCFHRSWLKRQRGECWRSQEGQCCNKRGHEILPAGSLGLVRTVTMVGASEYILKPVCLFFCLFSKWEIRRCDCCGSRGTHLACSSLGWQQNWECVDCRSTMQESVIAHSQNWYYEAGRIIAISLVHGGPAPGFFSTTLFNCLVHGPDKAKPTIDDIADLDIAETILKIKAAKTLKELLTAVKSSSKYLLVAECLRPIQNMVDKEELVRDLLVYHVIGRVRSPFESFREGLKILGVLEKIQMYPDIFCGILCHGAEKLTAEVLGSLFKIHFSEEGTRKRMHEARVIGFWRDYLKDVEGNKTSRSLEEILIFATGADAIPPIGFVPEPSIEFWHSRERSPFPIGNKCKNTLKFPITKTYKEFKRNMDFAVSMEL</sequence>
<dbReference type="FunFam" id="3.30.40.10:FF:000132">
    <property type="entry name" value="G2/M phase-specific E3 ubiquitin-protein ligase"/>
    <property type="match status" value="1"/>
</dbReference>
<dbReference type="GeneTree" id="ENSGT00950000182865"/>
<dbReference type="HOGENOM" id="CLU_024258_2_0_1"/>
<evidence type="ECO:0000256" key="7">
    <source>
        <dbReference type="ARBA" id="ARBA00022833"/>
    </source>
</evidence>
<evidence type="ECO:0000256" key="6">
    <source>
        <dbReference type="ARBA" id="ARBA00022786"/>
    </source>
</evidence>
<gene>
    <name evidence="12" type="primary">G2E3</name>
</gene>
<dbReference type="EMBL" id="AFYH01204844">
    <property type="status" value="NOT_ANNOTATED_CDS"/>
    <property type="molecule type" value="Genomic_DNA"/>
</dbReference>
<dbReference type="SMART" id="SM00249">
    <property type="entry name" value="PHD"/>
    <property type="match status" value="2"/>
</dbReference>
<keyword evidence="5" id="KW-0863">Zinc-finger</keyword>
<dbReference type="InParanoid" id="H3AFB9"/>
<dbReference type="Proteomes" id="UP000008672">
    <property type="component" value="Unassembled WGS sequence"/>
</dbReference>
<feature type="domain" description="PHD-type" evidence="11">
    <location>
        <begin position="1"/>
        <end position="115"/>
    </location>
</feature>
<dbReference type="FunCoup" id="H3AFB9">
    <property type="interactions" value="3764"/>
</dbReference>
<keyword evidence="3" id="KW-0808">Transferase</keyword>
<dbReference type="InterPro" id="IPR042013">
    <property type="entry name" value="PHF7/G2E3_ePHD"/>
</dbReference>
<dbReference type="GO" id="GO:0008270">
    <property type="term" value="F:zinc ion binding"/>
    <property type="evidence" value="ECO:0007669"/>
    <property type="project" value="UniProtKB-KW"/>
</dbReference>
<dbReference type="Ensembl" id="ENSLACT00000008406.1">
    <property type="protein sequence ID" value="ENSLACP00000008340.1"/>
    <property type="gene ID" value="ENSLACG00000007381.1"/>
</dbReference>
<evidence type="ECO:0000313" key="13">
    <source>
        <dbReference type="Proteomes" id="UP000008672"/>
    </source>
</evidence>
<evidence type="ECO:0000256" key="1">
    <source>
        <dbReference type="ARBA" id="ARBA00004123"/>
    </source>
</evidence>
<reference evidence="12" key="3">
    <citation type="submission" date="2025-09" db="UniProtKB">
        <authorList>
            <consortium name="Ensembl"/>
        </authorList>
    </citation>
    <scope>IDENTIFICATION</scope>
</reference>
<keyword evidence="7" id="KW-0862">Zinc</keyword>
<dbReference type="Pfam" id="PF13771">
    <property type="entry name" value="zf-HC5HC2H"/>
    <property type="match status" value="1"/>
</dbReference>
<evidence type="ECO:0000256" key="8">
    <source>
        <dbReference type="ARBA" id="ARBA00023242"/>
    </source>
</evidence>
<keyword evidence="6 9" id="KW-0833">Ubl conjugation pathway</keyword>
<dbReference type="InterPro" id="IPR001965">
    <property type="entry name" value="Znf_PHD"/>
</dbReference>
<dbReference type="InterPro" id="IPR059102">
    <property type="entry name" value="PHD_PHF7/G2E3-like"/>
</dbReference>
<dbReference type="InterPro" id="IPR013083">
    <property type="entry name" value="Znf_RING/FYVE/PHD"/>
</dbReference>
<keyword evidence="13" id="KW-1185">Reference proteome</keyword>
<evidence type="ECO:0000256" key="4">
    <source>
        <dbReference type="ARBA" id="ARBA00022723"/>
    </source>
</evidence>
<dbReference type="CDD" id="cd15669">
    <property type="entry name" value="ePHD_PHF7_G2E3_like"/>
    <property type="match status" value="1"/>
</dbReference>
<name>H3AFB9_LATCH</name>
<dbReference type="eggNOG" id="KOG1084">
    <property type="taxonomic scope" value="Eukaryota"/>
</dbReference>
<evidence type="ECO:0000259" key="11">
    <source>
        <dbReference type="PROSITE" id="PS51805"/>
    </source>
</evidence>
<dbReference type="SUPFAM" id="SSF57903">
    <property type="entry name" value="FYVE/PHD zinc finger"/>
    <property type="match status" value="2"/>
</dbReference>
<dbReference type="GO" id="GO:0005634">
    <property type="term" value="C:nucleus"/>
    <property type="evidence" value="ECO:0007669"/>
    <property type="project" value="UniProtKB-SubCell"/>
</dbReference>
<dbReference type="InterPro" id="IPR035983">
    <property type="entry name" value="Hect_E3_ubiquitin_ligase"/>
</dbReference>
<dbReference type="Gene3D" id="3.30.40.10">
    <property type="entry name" value="Zinc/RING finger domain, C3HC4 (zinc finger)"/>
    <property type="match status" value="3"/>
</dbReference>
<feature type="domain" description="HECT" evidence="10">
    <location>
        <begin position="517"/>
        <end position="687"/>
    </location>
</feature>
<dbReference type="PANTHER" id="PTHR12420:SF42">
    <property type="entry name" value="G2_M PHASE-SPECIFIC E3 UBIQUITIN-PROTEIN LIGASE"/>
    <property type="match status" value="1"/>
</dbReference>
<evidence type="ECO:0000256" key="9">
    <source>
        <dbReference type="PROSITE-ProRule" id="PRU00104"/>
    </source>
</evidence>
<proteinExistence type="predicted"/>
<reference evidence="12" key="2">
    <citation type="submission" date="2025-08" db="UniProtKB">
        <authorList>
            <consortium name="Ensembl"/>
        </authorList>
    </citation>
    <scope>IDENTIFICATION</scope>
</reference>
<dbReference type="PROSITE" id="PS50237">
    <property type="entry name" value="HECT"/>
    <property type="match status" value="1"/>
</dbReference>
<dbReference type="SUPFAM" id="SSF56204">
    <property type="entry name" value="Hect, E3 ligase catalytic domain"/>
    <property type="match status" value="1"/>
</dbReference>
<dbReference type="InterPro" id="IPR051188">
    <property type="entry name" value="PHD-type_Zinc_Finger"/>
</dbReference>
<dbReference type="Bgee" id="ENSLACG00000007381">
    <property type="expression patterns" value="Expressed in pelvic fin"/>
</dbReference>
<organism evidence="12 13">
    <name type="scientific">Latimeria chalumnae</name>
    <name type="common">Coelacanth</name>
    <dbReference type="NCBI Taxonomy" id="7897"/>
    <lineage>
        <taxon>Eukaryota</taxon>
        <taxon>Metazoa</taxon>
        <taxon>Chordata</taxon>
        <taxon>Craniata</taxon>
        <taxon>Vertebrata</taxon>
        <taxon>Euteleostomi</taxon>
        <taxon>Coelacanthiformes</taxon>
        <taxon>Coelacanthidae</taxon>
        <taxon>Latimeria</taxon>
    </lineage>
</organism>
<feature type="active site" description="Glycyl thioester intermediate" evidence="9">
    <location>
        <position position="660"/>
    </location>
</feature>
<dbReference type="Gene3D" id="3.30.2410.10">
    <property type="entry name" value="Hect, E3 ligase catalytic domain"/>
    <property type="match status" value="1"/>
</dbReference>
<evidence type="ECO:0000256" key="5">
    <source>
        <dbReference type="ARBA" id="ARBA00022771"/>
    </source>
</evidence>
<dbReference type="STRING" id="7897.ENSLACP00000008340"/>
<dbReference type="AlphaFoldDB" id="H3AFB9"/>
<comment type="pathway">
    <text evidence="2">Protein modification; protein ubiquitination.</text>
</comment>
<accession>H3AFB9</accession>
<comment type="subcellular location">
    <subcellularLocation>
        <location evidence="1">Nucleus</location>
    </subcellularLocation>
</comment>
<dbReference type="EMBL" id="AFYH01204843">
    <property type="status" value="NOT_ANNOTATED_CDS"/>
    <property type="molecule type" value="Genomic_DNA"/>
</dbReference>
<dbReference type="EMBL" id="AFYH01204842">
    <property type="status" value="NOT_ANNOTATED_CDS"/>
    <property type="molecule type" value="Genomic_DNA"/>
</dbReference>
<dbReference type="InterPro" id="IPR000569">
    <property type="entry name" value="HECT_dom"/>
</dbReference>
<keyword evidence="8" id="KW-0539">Nucleus</keyword>
<evidence type="ECO:0000256" key="2">
    <source>
        <dbReference type="ARBA" id="ARBA00004906"/>
    </source>
</evidence>
<dbReference type="PROSITE" id="PS51805">
    <property type="entry name" value="EPHD"/>
    <property type="match status" value="1"/>
</dbReference>
<dbReference type="InterPro" id="IPR034732">
    <property type="entry name" value="EPHD"/>
</dbReference>
<dbReference type="Pfam" id="PF00632">
    <property type="entry name" value="HECT"/>
    <property type="match status" value="1"/>
</dbReference>
<dbReference type="InterPro" id="IPR011011">
    <property type="entry name" value="Znf_FYVE_PHD"/>
</dbReference>
<evidence type="ECO:0000313" key="12">
    <source>
        <dbReference type="Ensembl" id="ENSLACP00000008340.1"/>
    </source>
</evidence>
<evidence type="ECO:0000259" key="10">
    <source>
        <dbReference type="PROSITE" id="PS50237"/>
    </source>
</evidence>